<protein>
    <submittedName>
        <fullName evidence="7">MFS transporter</fullName>
    </submittedName>
</protein>
<feature type="transmembrane region" description="Helical" evidence="6">
    <location>
        <begin position="54"/>
        <end position="71"/>
    </location>
</feature>
<gene>
    <name evidence="7" type="ORF">GCM10009107_54880</name>
</gene>
<evidence type="ECO:0000256" key="2">
    <source>
        <dbReference type="ARBA" id="ARBA00022448"/>
    </source>
</evidence>
<feature type="transmembrane region" description="Helical" evidence="6">
    <location>
        <begin position="281"/>
        <end position="302"/>
    </location>
</feature>
<dbReference type="SUPFAM" id="SSF103473">
    <property type="entry name" value="MFS general substrate transporter"/>
    <property type="match status" value="1"/>
</dbReference>
<keyword evidence="4 6" id="KW-1133">Transmembrane helix</keyword>
<dbReference type="InterPro" id="IPR004752">
    <property type="entry name" value="AmpG_permease/AT-1"/>
</dbReference>
<evidence type="ECO:0000256" key="3">
    <source>
        <dbReference type="ARBA" id="ARBA00022692"/>
    </source>
</evidence>
<evidence type="ECO:0000313" key="8">
    <source>
        <dbReference type="Proteomes" id="UP001500279"/>
    </source>
</evidence>
<proteinExistence type="predicted"/>
<dbReference type="PANTHER" id="PTHR12778:SF10">
    <property type="entry name" value="MAJOR FACILITATOR SUPERFAMILY DOMAIN-CONTAINING PROTEIN 3"/>
    <property type="match status" value="1"/>
</dbReference>
<feature type="transmembrane region" description="Helical" evidence="6">
    <location>
        <begin position="391"/>
        <end position="411"/>
    </location>
</feature>
<organism evidence="7 8">
    <name type="scientific">Ideonella azotifigens</name>
    <dbReference type="NCBI Taxonomy" id="513160"/>
    <lineage>
        <taxon>Bacteria</taxon>
        <taxon>Pseudomonadati</taxon>
        <taxon>Pseudomonadota</taxon>
        <taxon>Betaproteobacteria</taxon>
        <taxon>Burkholderiales</taxon>
        <taxon>Sphaerotilaceae</taxon>
        <taxon>Ideonella</taxon>
    </lineage>
</organism>
<reference evidence="7 8" key="1">
    <citation type="journal article" date="2019" name="Int. J. Syst. Evol. Microbiol.">
        <title>The Global Catalogue of Microorganisms (GCM) 10K type strain sequencing project: providing services to taxonomists for standard genome sequencing and annotation.</title>
        <authorList>
            <consortium name="The Broad Institute Genomics Platform"/>
            <consortium name="The Broad Institute Genome Sequencing Center for Infectious Disease"/>
            <person name="Wu L."/>
            <person name="Ma J."/>
        </authorList>
    </citation>
    <scope>NUCLEOTIDE SEQUENCE [LARGE SCALE GENOMIC DNA]</scope>
    <source>
        <strain evidence="7 8">JCM 15503</strain>
    </source>
</reference>
<feature type="transmembrane region" description="Helical" evidence="6">
    <location>
        <begin position="145"/>
        <end position="169"/>
    </location>
</feature>
<name>A0ABN1KH22_9BURK</name>
<feature type="transmembrane region" description="Helical" evidence="6">
    <location>
        <begin position="107"/>
        <end position="124"/>
    </location>
</feature>
<feature type="transmembrane region" description="Helical" evidence="6">
    <location>
        <begin position="21"/>
        <end position="42"/>
    </location>
</feature>
<dbReference type="Proteomes" id="UP001500279">
    <property type="component" value="Unassembled WGS sequence"/>
</dbReference>
<feature type="transmembrane region" description="Helical" evidence="6">
    <location>
        <begin position="357"/>
        <end position="379"/>
    </location>
</feature>
<evidence type="ECO:0000256" key="6">
    <source>
        <dbReference type="SAM" id="Phobius"/>
    </source>
</evidence>
<sequence length="463" mass="49143">MSDASSSSRVQPRAGGSPMRWVPSLYFVQGMQFWVVMLIAGLMFKNMGVSNQEIARWTGVLGLAWAIKPLWSPFLELFRSKKRIVVAMQFTGAVCLGAVALVLQSPAFFALTIAVLCLLAYASATHDIACDGLYMASLSAPQQAAYAGWQGAFFNASKFLTLGALIVWAGHLEKSVGVFNAWSTIFCGLAVLLALLASYNAWALPSPASAANAPRSAQAVWQTLQEVIVAFFRKPGIWLAILFIVLFRFAEGQVQTIGPLFLLEKREAGGLGLLTEQIGAIYGGIGTAAFLVGSILGGLFASRLGLKRAMPLLIIAMAVPNMTFAWLAHVRPAVDSGIALPTLLASLPGMPSTLSDIAIAVTIEMFGYGFGFVGMILYIMQAVAPGPFQTAHYALGSGVMQLGFIFSKTISGDLQAALGYEHFFYWTIACGVPALALLVWVKLPGRDGAPAAQSTPAGEGSLA</sequence>
<evidence type="ECO:0000256" key="5">
    <source>
        <dbReference type="ARBA" id="ARBA00023136"/>
    </source>
</evidence>
<accession>A0ABN1KH22</accession>
<comment type="caution">
    <text evidence="7">The sequence shown here is derived from an EMBL/GenBank/DDBJ whole genome shotgun (WGS) entry which is preliminary data.</text>
</comment>
<evidence type="ECO:0000256" key="1">
    <source>
        <dbReference type="ARBA" id="ARBA00004141"/>
    </source>
</evidence>
<feature type="transmembrane region" description="Helical" evidence="6">
    <location>
        <begin position="181"/>
        <end position="202"/>
    </location>
</feature>
<feature type="transmembrane region" description="Helical" evidence="6">
    <location>
        <begin position="423"/>
        <end position="441"/>
    </location>
</feature>
<dbReference type="EMBL" id="BAAAEW010000044">
    <property type="protein sequence ID" value="GAA0766628.1"/>
    <property type="molecule type" value="Genomic_DNA"/>
</dbReference>
<keyword evidence="8" id="KW-1185">Reference proteome</keyword>
<dbReference type="InterPro" id="IPR036259">
    <property type="entry name" value="MFS_trans_sf"/>
</dbReference>
<feature type="transmembrane region" description="Helical" evidence="6">
    <location>
        <begin position="237"/>
        <end position="261"/>
    </location>
</feature>
<dbReference type="Pfam" id="PF07690">
    <property type="entry name" value="MFS_1"/>
    <property type="match status" value="1"/>
</dbReference>
<evidence type="ECO:0000313" key="7">
    <source>
        <dbReference type="EMBL" id="GAA0766628.1"/>
    </source>
</evidence>
<dbReference type="PANTHER" id="PTHR12778">
    <property type="entry name" value="SOLUTE CARRIER FAMILY 33 ACETYL-COA TRANSPORTER -RELATED"/>
    <property type="match status" value="1"/>
</dbReference>
<evidence type="ECO:0000256" key="4">
    <source>
        <dbReference type="ARBA" id="ARBA00022989"/>
    </source>
</evidence>
<keyword evidence="5 6" id="KW-0472">Membrane</keyword>
<dbReference type="InterPro" id="IPR011701">
    <property type="entry name" value="MFS"/>
</dbReference>
<comment type="subcellular location">
    <subcellularLocation>
        <location evidence="1">Membrane</location>
        <topology evidence="1">Multi-pass membrane protein</topology>
    </subcellularLocation>
</comment>
<keyword evidence="2" id="KW-0813">Transport</keyword>
<keyword evidence="3 6" id="KW-0812">Transmembrane</keyword>
<dbReference type="RefSeq" id="WP_141289631.1">
    <property type="nucleotide sequence ID" value="NZ_BAAAEW010000044.1"/>
</dbReference>
<dbReference type="Gene3D" id="1.20.1250.20">
    <property type="entry name" value="MFS general substrate transporter like domains"/>
    <property type="match status" value="1"/>
</dbReference>
<feature type="transmembrane region" description="Helical" evidence="6">
    <location>
        <begin position="309"/>
        <end position="328"/>
    </location>
</feature>
<feature type="transmembrane region" description="Helical" evidence="6">
    <location>
        <begin position="83"/>
        <end position="101"/>
    </location>
</feature>